<dbReference type="SUPFAM" id="SSF51905">
    <property type="entry name" value="FAD/NAD(P)-binding domain"/>
    <property type="match status" value="1"/>
</dbReference>
<sequence length="426" mass="46117">MKSPRSDSTPTWYEAGLPAPQRHAPLGGDRAADIVVVGAGYTGLGAALHLAERGRDVVVLEKAAVGSGASGRNGGQLHTGQRREQDYLEKTVGADDAMRLWRLAEDAKANLKELIARHNIDCDWREGLVEAEHRKRFVPGAHAYARHLRDHYGYDQLETLDRDALQTYVRSDDYHGGVLDRGAAHLHPLKLARGMAEAAVRAGAVIHEDTEALEISQQGGVSVRTPHGTVRAQRLILAGDALMRGLDDQADSCILPIASTIGVTAPMGERLKDFLPALTAAFDSRFVVNYFRPTPDGRLLFGGGESYSTEPVANPGRLVRAAMKKVFPALADEPFDYAWSGVVGVTTTRLPLVRRMGNAVLAAGYSGQGLALAPYFGRLIAEAADQADARFDMLTRLPTPAFPGGAHLRWPLMVAAMSYFALRDRL</sequence>
<accession>A0A8J2YG67</accession>
<feature type="domain" description="FAD dependent oxidoreductase" evidence="3">
    <location>
        <begin position="33"/>
        <end position="382"/>
    </location>
</feature>
<comment type="caution">
    <text evidence="4">The sequence shown here is derived from an EMBL/GenBank/DDBJ whole genome shotgun (WGS) entry which is preliminary data.</text>
</comment>
<keyword evidence="5" id="KW-1185">Reference proteome</keyword>
<dbReference type="AlphaFoldDB" id="A0A8J2YG67"/>
<reference evidence="4" key="2">
    <citation type="submission" date="2020-09" db="EMBL/GenBank/DDBJ databases">
        <authorList>
            <person name="Sun Q."/>
            <person name="Sedlacek I."/>
        </authorList>
    </citation>
    <scope>NUCLEOTIDE SEQUENCE</scope>
    <source>
        <strain evidence="4">CCM 7684</strain>
    </source>
</reference>
<name>A0A8J2YG67_9RHOB</name>
<dbReference type="GO" id="GO:0016491">
    <property type="term" value="F:oxidoreductase activity"/>
    <property type="evidence" value="ECO:0007669"/>
    <property type="project" value="UniProtKB-KW"/>
</dbReference>
<protein>
    <submittedName>
        <fullName evidence="4">Oxidoreductase</fullName>
    </submittedName>
</protein>
<evidence type="ECO:0000313" key="5">
    <source>
        <dbReference type="Proteomes" id="UP000602745"/>
    </source>
</evidence>
<dbReference type="PANTHER" id="PTHR13847:SF281">
    <property type="entry name" value="FAD DEPENDENT OXIDOREDUCTASE DOMAIN-CONTAINING PROTEIN"/>
    <property type="match status" value="1"/>
</dbReference>
<feature type="region of interest" description="Disordered" evidence="2">
    <location>
        <begin position="1"/>
        <end position="20"/>
    </location>
</feature>
<dbReference type="RefSeq" id="WP_188408486.1">
    <property type="nucleotide sequence ID" value="NZ_BMCP01000001.1"/>
</dbReference>
<gene>
    <name evidence="4" type="ORF">GCM10007276_09050</name>
</gene>
<dbReference type="Pfam" id="PF01266">
    <property type="entry name" value="DAO"/>
    <property type="match status" value="1"/>
</dbReference>
<reference evidence="4" key="1">
    <citation type="journal article" date="2014" name="Int. J. Syst. Evol. Microbiol.">
        <title>Complete genome sequence of Corynebacterium casei LMG S-19264T (=DSM 44701T), isolated from a smear-ripened cheese.</title>
        <authorList>
            <consortium name="US DOE Joint Genome Institute (JGI-PGF)"/>
            <person name="Walter F."/>
            <person name="Albersmeier A."/>
            <person name="Kalinowski J."/>
            <person name="Ruckert C."/>
        </authorList>
    </citation>
    <scope>NUCLEOTIDE SEQUENCE</scope>
    <source>
        <strain evidence="4">CCM 7684</strain>
    </source>
</reference>
<dbReference type="EMBL" id="BMCP01000001">
    <property type="protein sequence ID" value="GGE33908.1"/>
    <property type="molecule type" value="Genomic_DNA"/>
</dbReference>
<evidence type="ECO:0000256" key="2">
    <source>
        <dbReference type="SAM" id="MobiDB-lite"/>
    </source>
</evidence>
<evidence type="ECO:0000259" key="3">
    <source>
        <dbReference type="Pfam" id="PF01266"/>
    </source>
</evidence>
<evidence type="ECO:0000256" key="1">
    <source>
        <dbReference type="ARBA" id="ARBA00023002"/>
    </source>
</evidence>
<dbReference type="InterPro" id="IPR006076">
    <property type="entry name" value="FAD-dep_OxRdtase"/>
</dbReference>
<dbReference type="Gene3D" id="3.50.50.60">
    <property type="entry name" value="FAD/NAD(P)-binding domain"/>
    <property type="match status" value="1"/>
</dbReference>
<keyword evidence="1" id="KW-0560">Oxidoreductase</keyword>
<dbReference type="Proteomes" id="UP000602745">
    <property type="component" value="Unassembled WGS sequence"/>
</dbReference>
<dbReference type="PRINTS" id="PR00420">
    <property type="entry name" value="RNGMNOXGNASE"/>
</dbReference>
<proteinExistence type="predicted"/>
<feature type="compositionally biased region" description="Polar residues" evidence="2">
    <location>
        <begin position="1"/>
        <end position="11"/>
    </location>
</feature>
<dbReference type="PANTHER" id="PTHR13847">
    <property type="entry name" value="SARCOSINE DEHYDROGENASE-RELATED"/>
    <property type="match status" value="1"/>
</dbReference>
<organism evidence="4 5">
    <name type="scientific">Agaricicola taiwanensis</name>
    <dbReference type="NCBI Taxonomy" id="591372"/>
    <lineage>
        <taxon>Bacteria</taxon>
        <taxon>Pseudomonadati</taxon>
        <taxon>Pseudomonadota</taxon>
        <taxon>Alphaproteobacteria</taxon>
        <taxon>Rhodobacterales</taxon>
        <taxon>Paracoccaceae</taxon>
        <taxon>Agaricicola</taxon>
    </lineage>
</organism>
<dbReference type="Gene3D" id="3.30.9.10">
    <property type="entry name" value="D-Amino Acid Oxidase, subunit A, domain 2"/>
    <property type="match status" value="1"/>
</dbReference>
<dbReference type="InterPro" id="IPR036188">
    <property type="entry name" value="FAD/NAD-bd_sf"/>
</dbReference>
<evidence type="ECO:0000313" key="4">
    <source>
        <dbReference type="EMBL" id="GGE33908.1"/>
    </source>
</evidence>
<dbReference type="GO" id="GO:0005737">
    <property type="term" value="C:cytoplasm"/>
    <property type="evidence" value="ECO:0007669"/>
    <property type="project" value="TreeGrafter"/>
</dbReference>